<evidence type="ECO:0000256" key="1">
    <source>
        <dbReference type="SAM" id="Coils"/>
    </source>
</evidence>
<evidence type="ECO:0000313" key="3">
    <source>
        <dbReference type="EMBL" id="GFH58814.1"/>
    </source>
</evidence>
<feature type="region of interest" description="Disordered" evidence="2">
    <location>
        <begin position="277"/>
        <end position="296"/>
    </location>
</feature>
<feature type="compositionally biased region" description="Acidic residues" evidence="2">
    <location>
        <begin position="277"/>
        <end position="289"/>
    </location>
</feature>
<dbReference type="EMBL" id="BLLK01000062">
    <property type="protein sequence ID" value="GFH58814.1"/>
    <property type="molecule type" value="Genomic_DNA"/>
</dbReference>
<feature type="compositionally biased region" description="Polar residues" evidence="2">
    <location>
        <begin position="528"/>
        <end position="537"/>
    </location>
</feature>
<reference evidence="3 4" key="1">
    <citation type="journal article" date="2021" name="Sci. Rep.">
        <title>The genome of the diatom Chaetoceros tenuissimus carries an ancient integrated fragment of an extant virus.</title>
        <authorList>
            <person name="Hongo Y."/>
            <person name="Kimura K."/>
            <person name="Takaki Y."/>
            <person name="Yoshida Y."/>
            <person name="Baba S."/>
            <person name="Kobayashi G."/>
            <person name="Nagasaki K."/>
            <person name="Hano T."/>
            <person name="Tomaru Y."/>
        </authorList>
    </citation>
    <scope>NUCLEOTIDE SEQUENCE [LARGE SCALE GENOMIC DNA]</scope>
    <source>
        <strain evidence="3 4">NIES-3715</strain>
    </source>
</reference>
<feature type="region of interest" description="Disordered" evidence="2">
    <location>
        <begin position="520"/>
        <end position="557"/>
    </location>
</feature>
<keyword evidence="4" id="KW-1185">Reference proteome</keyword>
<proteinExistence type="predicted"/>
<feature type="compositionally biased region" description="Low complexity" evidence="2">
    <location>
        <begin position="378"/>
        <end position="412"/>
    </location>
</feature>
<protein>
    <submittedName>
        <fullName evidence="3">Uncharacterized protein</fullName>
    </submittedName>
</protein>
<feature type="region of interest" description="Disordered" evidence="2">
    <location>
        <begin position="1"/>
        <end position="34"/>
    </location>
</feature>
<feature type="compositionally biased region" description="Low complexity" evidence="2">
    <location>
        <begin position="12"/>
        <end position="34"/>
    </location>
</feature>
<dbReference type="Proteomes" id="UP001054902">
    <property type="component" value="Unassembled WGS sequence"/>
</dbReference>
<gene>
    <name evidence="3" type="ORF">CTEN210_15290</name>
</gene>
<evidence type="ECO:0000256" key="2">
    <source>
        <dbReference type="SAM" id="MobiDB-lite"/>
    </source>
</evidence>
<feature type="region of interest" description="Disordered" evidence="2">
    <location>
        <begin position="132"/>
        <end position="158"/>
    </location>
</feature>
<comment type="caution">
    <text evidence="3">The sequence shown here is derived from an EMBL/GenBank/DDBJ whole genome shotgun (WGS) entry which is preliminary data.</text>
</comment>
<feature type="compositionally biased region" description="Polar residues" evidence="2">
    <location>
        <begin position="1"/>
        <end position="11"/>
    </location>
</feature>
<feature type="compositionally biased region" description="Polar residues" evidence="2">
    <location>
        <begin position="340"/>
        <end position="349"/>
    </location>
</feature>
<evidence type="ECO:0000313" key="4">
    <source>
        <dbReference type="Proteomes" id="UP001054902"/>
    </source>
</evidence>
<keyword evidence="1" id="KW-0175">Coiled coil</keyword>
<accession>A0AAD3DA23</accession>
<dbReference type="AlphaFoldDB" id="A0AAD3DA23"/>
<feature type="region of interest" description="Disordered" evidence="2">
    <location>
        <begin position="433"/>
        <end position="462"/>
    </location>
</feature>
<feature type="compositionally biased region" description="Low complexity" evidence="2">
    <location>
        <begin position="439"/>
        <end position="452"/>
    </location>
</feature>
<organism evidence="3 4">
    <name type="scientific">Chaetoceros tenuissimus</name>
    <dbReference type="NCBI Taxonomy" id="426638"/>
    <lineage>
        <taxon>Eukaryota</taxon>
        <taxon>Sar</taxon>
        <taxon>Stramenopiles</taxon>
        <taxon>Ochrophyta</taxon>
        <taxon>Bacillariophyta</taxon>
        <taxon>Coscinodiscophyceae</taxon>
        <taxon>Chaetocerotophycidae</taxon>
        <taxon>Chaetocerotales</taxon>
        <taxon>Chaetocerotaceae</taxon>
        <taxon>Chaetoceros</taxon>
    </lineage>
</organism>
<feature type="compositionally biased region" description="Polar residues" evidence="2">
    <location>
        <begin position="132"/>
        <end position="149"/>
    </location>
</feature>
<name>A0AAD3DA23_9STRA</name>
<sequence>MVGAAIQSNPMSSSGSVGSKSKSSRISSLSLSNGASSAAIASLKMERNLLERMVQERDEKISSLQKSIEVQTEHVNKLQAKIEINERRQKQIESRHKLKLDNMEHEKNMLKSQLKVMHEELKRISTDPVHNALSSAASKGSDGSVNLSQMMPAGNPFGAELEQDPKRAEKIKLANSAQGVLLQQQLYQAMNSLMQLREQTAAMKENYDEIVTSLQKDLVFAQDAKASTESELLSQISLLDQQRVTMEKALQHQLAQKDVRIKRLEKRLRKLDNIDDDEDEDIEYGDDTDNQSKDSFRANGQLSFKSLGSDTLGSNDDDYQNYKRKFENRKQQNEAISFLTRDSNPQNKSIGLLDSSESELRNPYSMATNQPFKDSKHSFSPSSRSVGSRSYVPSSRSVGSRNSNGSASAASSTRDSARLLLEQSRNRAAALLQQHSLRSRGSSNGSVGSASGRSRRKSTYTAGTLKNALSEFSIQEEDEDGDNDDARSVVSHISQASEAASMASNLLKESRMRALKLLSKSTPAPPTEITQVQSSDSDGFGEIVHIPTTESDDLDLT</sequence>
<feature type="region of interest" description="Disordered" evidence="2">
    <location>
        <begin position="338"/>
        <end position="415"/>
    </location>
</feature>
<feature type="coiled-coil region" evidence="1">
    <location>
        <begin position="61"/>
        <end position="120"/>
    </location>
</feature>